<name>A0ACB9NWM0_9MYRT</name>
<comment type="caution">
    <text evidence="1">The sequence shown here is derived from an EMBL/GenBank/DDBJ whole genome shotgun (WGS) entry which is preliminary data.</text>
</comment>
<evidence type="ECO:0000313" key="2">
    <source>
        <dbReference type="Proteomes" id="UP001057402"/>
    </source>
</evidence>
<dbReference type="EMBL" id="CM042886">
    <property type="protein sequence ID" value="KAI4340725.1"/>
    <property type="molecule type" value="Genomic_DNA"/>
</dbReference>
<proteinExistence type="predicted"/>
<evidence type="ECO:0000313" key="1">
    <source>
        <dbReference type="EMBL" id="KAI4340725.1"/>
    </source>
</evidence>
<keyword evidence="2" id="KW-1185">Reference proteome</keyword>
<protein>
    <submittedName>
        <fullName evidence="1">Uncharacterized protein</fullName>
    </submittedName>
</protein>
<dbReference type="Proteomes" id="UP001057402">
    <property type="component" value="Chromosome 7"/>
</dbReference>
<organism evidence="1 2">
    <name type="scientific">Melastoma candidum</name>
    <dbReference type="NCBI Taxonomy" id="119954"/>
    <lineage>
        <taxon>Eukaryota</taxon>
        <taxon>Viridiplantae</taxon>
        <taxon>Streptophyta</taxon>
        <taxon>Embryophyta</taxon>
        <taxon>Tracheophyta</taxon>
        <taxon>Spermatophyta</taxon>
        <taxon>Magnoliopsida</taxon>
        <taxon>eudicotyledons</taxon>
        <taxon>Gunneridae</taxon>
        <taxon>Pentapetalae</taxon>
        <taxon>rosids</taxon>
        <taxon>malvids</taxon>
        <taxon>Myrtales</taxon>
        <taxon>Melastomataceae</taxon>
        <taxon>Melastomatoideae</taxon>
        <taxon>Melastomateae</taxon>
        <taxon>Melastoma</taxon>
    </lineage>
</organism>
<gene>
    <name evidence="1" type="ORF">MLD38_025535</name>
</gene>
<accession>A0ACB9NWM0</accession>
<sequence>MDQKKEHARPSSCPMNGGVGPHSYALNSTFQRSAAEGAWAKIKEVIMENLDYAAFPPTAAKTVTIADLGCSVGPNTFIAVQGIIDSARQRYMLQGFPPSELPQFQVFFNDQEDNDFNTLFLSLPADRSYFAMAVPGSFYGRLFPESSLNFVHSSHALNWLSKLPEELFDHKSPAFNKGRVHYSSAPAEVRDAFSAQFAIDLAAFLSARSKEMLTGGLMVMILPGIAAGVCQSQIASGMMYDILGDCLMDMAEEGMILAEEVDLFNLPVYFPTAEEMSQLIGRDRGFSIEKLELTNPRRLLGGPWLSQAMTQHVRAAIEGLIGKHFGKEIIDNLFTRVALKADECADRICSAMAITSQLLVVLRR</sequence>
<reference evidence="2" key="1">
    <citation type="journal article" date="2023" name="Front. Plant Sci.">
        <title>Chromosomal-level genome assembly of Melastoma candidum provides insights into trichome evolution.</title>
        <authorList>
            <person name="Zhong Y."/>
            <person name="Wu W."/>
            <person name="Sun C."/>
            <person name="Zou P."/>
            <person name="Liu Y."/>
            <person name="Dai S."/>
            <person name="Zhou R."/>
        </authorList>
    </citation>
    <scope>NUCLEOTIDE SEQUENCE [LARGE SCALE GENOMIC DNA]</scope>
</reference>